<evidence type="ECO:0000313" key="4">
    <source>
        <dbReference type="Proteomes" id="UP001184861"/>
    </source>
</evidence>
<comment type="caution">
    <text evidence="3">The sequence shown here is derived from an EMBL/GenBank/DDBJ whole genome shotgun (WGS) entry which is preliminary data.</text>
</comment>
<dbReference type="InterPro" id="IPR011250">
    <property type="entry name" value="OMP/PagP_B-barrel"/>
</dbReference>
<evidence type="ECO:0000256" key="1">
    <source>
        <dbReference type="SAM" id="SignalP"/>
    </source>
</evidence>
<keyword evidence="1" id="KW-0732">Signal</keyword>
<accession>A0AAE4C313</accession>
<dbReference type="AlphaFoldDB" id="A0AAE4C313"/>
<feature type="domain" description="Outer membrane protein beta-barrel" evidence="2">
    <location>
        <begin position="17"/>
        <end position="193"/>
    </location>
</feature>
<dbReference type="Gene3D" id="2.40.160.20">
    <property type="match status" value="1"/>
</dbReference>
<protein>
    <submittedName>
        <fullName evidence="3">Opacity protein-like surface antigen</fullName>
    </submittedName>
</protein>
<dbReference type="RefSeq" id="WP_309944537.1">
    <property type="nucleotide sequence ID" value="NZ_JAVDQY010000001.1"/>
</dbReference>
<dbReference type="Proteomes" id="UP001184861">
    <property type="component" value="Unassembled WGS sequence"/>
</dbReference>
<gene>
    <name evidence="3" type="ORF">J2787_000585</name>
</gene>
<evidence type="ECO:0000259" key="2">
    <source>
        <dbReference type="Pfam" id="PF13568"/>
    </source>
</evidence>
<feature type="signal peptide" evidence="1">
    <location>
        <begin position="1"/>
        <end position="18"/>
    </location>
</feature>
<evidence type="ECO:0000313" key="3">
    <source>
        <dbReference type="EMBL" id="MDR6525215.1"/>
    </source>
</evidence>
<reference evidence="3" key="1">
    <citation type="submission" date="2023-07" db="EMBL/GenBank/DDBJ databases">
        <title>Sorghum-associated microbial communities from plants grown in Nebraska, USA.</title>
        <authorList>
            <person name="Schachtman D."/>
        </authorList>
    </citation>
    <scope>NUCLEOTIDE SEQUENCE</scope>
    <source>
        <strain evidence="3">DS2360</strain>
    </source>
</reference>
<sequence>MKKLVLGLAVTASTLAFAQQQPTTSTNPVTFGVKGGMNVSSLSNGADLSDSKSKIGFNAGVFANIPLASSFSVQPEVIYNDLGSKVTREFSSGGNTFRNEYSRNLGYIAVPVMFQYNATPEFFLEAGPEFGFLVSAKDKFKNSTNNNSNTQVATLNKDDFQTFNFGIGIGAGYYFTPNLGLTARYTAGLTDIYKNNSGDAVKNNVFQVGLAYKFK</sequence>
<organism evidence="3 4">
    <name type="scientific">Chryseobacterium rhizosphaerae</name>
    <dbReference type="NCBI Taxonomy" id="395937"/>
    <lineage>
        <taxon>Bacteria</taxon>
        <taxon>Pseudomonadati</taxon>
        <taxon>Bacteroidota</taxon>
        <taxon>Flavobacteriia</taxon>
        <taxon>Flavobacteriales</taxon>
        <taxon>Weeksellaceae</taxon>
        <taxon>Chryseobacterium group</taxon>
        <taxon>Chryseobacterium</taxon>
    </lineage>
</organism>
<dbReference type="InterPro" id="IPR025665">
    <property type="entry name" value="Beta-barrel_OMP_2"/>
</dbReference>
<name>A0AAE4C313_9FLAO</name>
<dbReference type="Pfam" id="PF13568">
    <property type="entry name" value="OMP_b-brl_2"/>
    <property type="match status" value="1"/>
</dbReference>
<dbReference type="EMBL" id="JAVDQY010000001">
    <property type="protein sequence ID" value="MDR6525215.1"/>
    <property type="molecule type" value="Genomic_DNA"/>
</dbReference>
<dbReference type="SUPFAM" id="SSF56925">
    <property type="entry name" value="OMPA-like"/>
    <property type="match status" value="1"/>
</dbReference>
<feature type="chain" id="PRO_5042134547" evidence="1">
    <location>
        <begin position="19"/>
        <end position="215"/>
    </location>
</feature>
<proteinExistence type="predicted"/>